<name>A0ABD3QZA5_9STRA</name>
<evidence type="ECO:0000259" key="10">
    <source>
        <dbReference type="PROSITE" id="PS50172"/>
    </source>
</evidence>
<feature type="region of interest" description="Disordered" evidence="9">
    <location>
        <begin position="235"/>
        <end position="259"/>
    </location>
</feature>
<sequence length="1083" mass="118916">MKLIRYLHFSRVPTNITIAFLAIAISGHCWRLYPKKCKRRTAVIYAVPPLVSVEAMKVASSTNMLRRFRHRPTTLGGVAFLSNARHFGGKSKQSVFLGLPRISPLMRPNHQDPILAHSFMISTPLLSDPTQQTPLDFLPNEEKSIYNELLLLSERIRMLDAAYYGENDGEIDGSCTSTCEISEVSDDEYDALARREAEICTKYPHLLAILEHATGLGTKATRFGGRVGQVYLENNQPNGDSAQLQQESKPAKRSTKRTVKKRIKRQHLPNALMQSLDNAMDEVEAVAWINRVRKLLVSAPADDLVEFPVTIIAEPKIDGLSLSLRYVLQTSAASKHQFVYKFVWAATRGDGSQGEDVTEAVQAAWMKNGSIVEDKDYSVPDIITINSGSKNQTTTSSIPSVIEIRGEVVLPQESFEHFSREVSYTMNLTSFSNARNAASGILLRSKDPKSHEELERTRWLQSRLRFYAYDIVTSGSAEIEDALFDRLICSNMDEMRNVLTGFGFDVPNPVVSETVSFSSATELNHSNMSNLLDYHHKLMLSRDASASQSSSSSLPKGPNATRQNQESPYQIDGVVYKLSDFRHRKTCGSSSRTPRWAIAHKFPPMSAVTHLLDIDVQVGRTGALTPVAILEPVDLGGVLVSRASLHNFHFARKVLLPETDTSSNYQVKLGISVLVSRAGDVIPQVMKRIFDDAAEDKIDGLKDTVEVKCISLEPPSHCPACGSPTSFEFMSSRSQQRNVEKKKTAEQSLDCESNPVTNVIDELNNDRVESIGKADEHNHVASSSVGKDTGQVLRCTGPQLLCQPRAVNALVHAYSRAGLDVKGLSRSRLQQLLEENVIRFPADLFLAFGNNTKDHPSVRLDILDKIAALPGWGVVSSENLADSVQLVASTGVSLARFIYSLGIPFIGSHASQLIASSYKNVNAFLNVLDEASNFDESNLIDNAPHPFVMLIGDAASDKVKGIGPVALSSLLAFSKEEVLMKAAKDLAQALQVHEEPAIQIADFNAADSFFKDMSVVFTGTLPMSRTAAQNAVKARGAKSTPNTVSKSTTLVVVGEKGGKKAKQANEMGIQVMRAEEFMKLIGP</sequence>
<dbReference type="Gene3D" id="1.10.150.20">
    <property type="entry name" value="5' to 3' exonuclease, C-terminal subdomain"/>
    <property type="match status" value="2"/>
</dbReference>
<comment type="catalytic activity">
    <reaction evidence="8">
        <text>NAD(+) + (deoxyribonucleotide)n-3'-hydroxyl + 5'-phospho-(deoxyribonucleotide)m = (deoxyribonucleotide)n+m + AMP + beta-nicotinamide D-nucleotide.</text>
        <dbReference type="EC" id="6.5.1.2"/>
    </reaction>
</comment>
<evidence type="ECO:0000256" key="9">
    <source>
        <dbReference type="SAM" id="MobiDB-lite"/>
    </source>
</evidence>
<keyword evidence="7" id="KW-0234">DNA repair</keyword>
<feature type="domain" description="BRCT" evidence="10">
    <location>
        <begin position="1005"/>
        <end position="1083"/>
    </location>
</feature>
<evidence type="ECO:0000313" key="11">
    <source>
        <dbReference type="EMBL" id="KAL3805583.1"/>
    </source>
</evidence>
<dbReference type="EMBL" id="JABMIG020000002">
    <property type="protein sequence ID" value="KAL3805583.1"/>
    <property type="molecule type" value="Genomic_DNA"/>
</dbReference>
<evidence type="ECO:0000256" key="1">
    <source>
        <dbReference type="ARBA" id="ARBA00012722"/>
    </source>
</evidence>
<dbReference type="GO" id="GO:0003911">
    <property type="term" value="F:DNA ligase (NAD+) activity"/>
    <property type="evidence" value="ECO:0007669"/>
    <property type="project" value="UniProtKB-EC"/>
</dbReference>
<evidence type="ECO:0000256" key="8">
    <source>
        <dbReference type="ARBA" id="ARBA00034005"/>
    </source>
</evidence>
<evidence type="ECO:0000256" key="3">
    <source>
        <dbReference type="ARBA" id="ARBA00022705"/>
    </source>
</evidence>
<dbReference type="SUPFAM" id="SSF50249">
    <property type="entry name" value="Nucleic acid-binding proteins"/>
    <property type="match status" value="1"/>
</dbReference>
<dbReference type="Pfam" id="PF00533">
    <property type="entry name" value="BRCT"/>
    <property type="match status" value="1"/>
</dbReference>
<gene>
    <name evidence="11" type="ORF">HJC23_005827</name>
</gene>
<comment type="caution">
    <text evidence="11">The sequence shown here is derived from an EMBL/GenBank/DDBJ whole genome shotgun (WGS) entry which is preliminary data.</text>
</comment>
<dbReference type="Gene3D" id="3.30.470.30">
    <property type="entry name" value="DNA ligase/mRNA capping enzyme"/>
    <property type="match status" value="1"/>
</dbReference>
<evidence type="ECO:0000256" key="5">
    <source>
        <dbReference type="ARBA" id="ARBA00022842"/>
    </source>
</evidence>
<dbReference type="Gene3D" id="1.10.287.610">
    <property type="entry name" value="Helix hairpin bin"/>
    <property type="match status" value="1"/>
</dbReference>
<dbReference type="InterPro" id="IPR013840">
    <property type="entry name" value="DNAligase_N"/>
</dbReference>
<dbReference type="SUPFAM" id="SSF52113">
    <property type="entry name" value="BRCT domain"/>
    <property type="match status" value="1"/>
</dbReference>
<dbReference type="Gene3D" id="3.40.50.10190">
    <property type="entry name" value="BRCT domain"/>
    <property type="match status" value="1"/>
</dbReference>
<proteinExistence type="predicted"/>
<dbReference type="InterPro" id="IPR036420">
    <property type="entry name" value="BRCT_dom_sf"/>
</dbReference>
<dbReference type="SUPFAM" id="SSF56091">
    <property type="entry name" value="DNA ligase/mRNA capping enzyme, catalytic domain"/>
    <property type="match status" value="1"/>
</dbReference>
<keyword evidence="5" id="KW-0460">Magnesium</keyword>
<dbReference type="SUPFAM" id="SSF47781">
    <property type="entry name" value="RuvA domain 2-like"/>
    <property type="match status" value="1"/>
</dbReference>
<feature type="region of interest" description="Disordered" evidence="9">
    <location>
        <begin position="545"/>
        <end position="566"/>
    </location>
</feature>
<dbReference type="CDD" id="cd17748">
    <property type="entry name" value="BRCT_DNA_ligase_like"/>
    <property type="match status" value="1"/>
</dbReference>
<evidence type="ECO:0000256" key="2">
    <source>
        <dbReference type="ARBA" id="ARBA00022598"/>
    </source>
</evidence>
<dbReference type="InterPro" id="IPR010994">
    <property type="entry name" value="RuvA_2-like"/>
</dbReference>
<evidence type="ECO:0000313" key="12">
    <source>
        <dbReference type="Proteomes" id="UP001516023"/>
    </source>
</evidence>
<keyword evidence="2" id="KW-0436">Ligase</keyword>
<dbReference type="InterPro" id="IPR001357">
    <property type="entry name" value="BRCT_dom"/>
</dbReference>
<dbReference type="Proteomes" id="UP001516023">
    <property type="component" value="Unassembled WGS sequence"/>
</dbReference>
<keyword evidence="3" id="KW-0235">DNA replication</keyword>
<protein>
    <recommendedName>
        <fullName evidence="1">DNA ligase (NAD(+))</fullName>
        <ecNumber evidence="1">6.5.1.2</ecNumber>
    </recommendedName>
</protein>
<dbReference type="PROSITE" id="PS01056">
    <property type="entry name" value="DNA_LIGASE_N2"/>
    <property type="match status" value="1"/>
</dbReference>
<dbReference type="Pfam" id="PF01653">
    <property type="entry name" value="DNA_ligase_aden"/>
    <property type="match status" value="2"/>
</dbReference>
<evidence type="ECO:0000256" key="6">
    <source>
        <dbReference type="ARBA" id="ARBA00023027"/>
    </source>
</evidence>
<dbReference type="GO" id="GO:0006260">
    <property type="term" value="P:DNA replication"/>
    <property type="evidence" value="ECO:0007669"/>
    <property type="project" value="UniProtKB-KW"/>
</dbReference>
<dbReference type="Gene3D" id="2.40.50.140">
    <property type="entry name" value="Nucleic acid-binding proteins"/>
    <property type="match status" value="1"/>
</dbReference>
<evidence type="ECO:0000256" key="4">
    <source>
        <dbReference type="ARBA" id="ARBA00022763"/>
    </source>
</evidence>
<feature type="compositionally biased region" description="Polar residues" evidence="9">
    <location>
        <begin position="235"/>
        <end position="248"/>
    </location>
</feature>
<dbReference type="InterPro" id="IPR033136">
    <property type="entry name" value="DNA_ligase_CS"/>
</dbReference>
<dbReference type="AlphaFoldDB" id="A0ABD3QZA5"/>
<evidence type="ECO:0000256" key="7">
    <source>
        <dbReference type="ARBA" id="ARBA00023204"/>
    </source>
</evidence>
<dbReference type="SMART" id="SM00292">
    <property type="entry name" value="BRCT"/>
    <property type="match status" value="1"/>
</dbReference>
<dbReference type="InterPro" id="IPR012340">
    <property type="entry name" value="NA-bd_OB-fold"/>
</dbReference>
<dbReference type="SMART" id="SM00532">
    <property type="entry name" value="LIGANc"/>
    <property type="match status" value="1"/>
</dbReference>
<organism evidence="11 12">
    <name type="scientific">Cyclotella cryptica</name>
    <dbReference type="NCBI Taxonomy" id="29204"/>
    <lineage>
        <taxon>Eukaryota</taxon>
        <taxon>Sar</taxon>
        <taxon>Stramenopiles</taxon>
        <taxon>Ochrophyta</taxon>
        <taxon>Bacillariophyta</taxon>
        <taxon>Coscinodiscophyceae</taxon>
        <taxon>Thalassiosirophycidae</taxon>
        <taxon>Stephanodiscales</taxon>
        <taxon>Stephanodiscaceae</taxon>
        <taxon>Cyclotella</taxon>
    </lineage>
</organism>
<dbReference type="EC" id="6.5.1.2" evidence="1"/>
<dbReference type="InterPro" id="IPR013839">
    <property type="entry name" value="DNAligase_adenylation"/>
</dbReference>
<keyword evidence="6" id="KW-0520">NAD</keyword>
<dbReference type="Pfam" id="PF03120">
    <property type="entry name" value="OB_DNA_ligase"/>
    <property type="match status" value="1"/>
</dbReference>
<dbReference type="InterPro" id="IPR004150">
    <property type="entry name" value="NAD_DNA_ligase_OB"/>
</dbReference>
<reference evidence="11 12" key="1">
    <citation type="journal article" date="2020" name="G3 (Bethesda)">
        <title>Improved Reference Genome for Cyclotella cryptica CCMP332, a Model for Cell Wall Morphogenesis, Salinity Adaptation, and Lipid Production in Diatoms (Bacillariophyta).</title>
        <authorList>
            <person name="Roberts W.R."/>
            <person name="Downey K.M."/>
            <person name="Ruck E.C."/>
            <person name="Traller J.C."/>
            <person name="Alverson A.J."/>
        </authorList>
    </citation>
    <scope>NUCLEOTIDE SEQUENCE [LARGE SCALE GENOMIC DNA]</scope>
    <source>
        <strain evidence="11 12">CCMP332</strain>
    </source>
</reference>
<keyword evidence="4" id="KW-0227">DNA damage</keyword>
<dbReference type="PROSITE" id="PS50172">
    <property type="entry name" value="BRCT"/>
    <property type="match status" value="1"/>
</dbReference>
<keyword evidence="12" id="KW-1185">Reference proteome</keyword>
<accession>A0ABD3QZA5</accession>
<dbReference type="GO" id="GO:0006281">
    <property type="term" value="P:DNA repair"/>
    <property type="evidence" value="ECO:0007669"/>
    <property type="project" value="UniProtKB-KW"/>
</dbReference>